<dbReference type="CDD" id="cd02966">
    <property type="entry name" value="TlpA_like_family"/>
    <property type="match status" value="1"/>
</dbReference>
<dbReference type="PANTHER" id="PTHR46546">
    <property type="entry name" value="SHEWANELLA-LIKE PROTEIN PHOSPHATASE 1"/>
    <property type="match status" value="1"/>
</dbReference>
<dbReference type="InterPro" id="IPR012336">
    <property type="entry name" value="Thioredoxin-like_fold"/>
</dbReference>
<dbReference type="InterPro" id="IPR004843">
    <property type="entry name" value="Calcineurin-like_PHP"/>
</dbReference>
<dbReference type="EMBL" id="LVXG01000034">
    <property type="protein sequence ID" value="OQP44585.1"/>
    <property type="molecule type" value="Genomic_DNA"/>
</dbReference>
<dbReference type="Gene3D" id="3.40.30.10">
    <property type="entry name" value="Glutaredoxin"/>
    <property type="match status" value="1"/>
</dbReference>
<dbReference type="Pfam" id="PF13905">
    <property type="entry name" value="Thioredoxin_8"/>
    <property type="match status" value="1"/>
</dbReference>
<proteinExistence type="predicted"/>
<feature type="domain" description="Thioredoxin" evidence="1">
    <location>
        <begin position="365"/>
        <end position="516"/>
    </location>
</feature>
<reference evidence="3" key="1">
    <citation type="submission" date="2016-04" db="EMBL/GenBank/DDBJ databases">
        <authorList>
            <person name="Chen L."/>
            <person name="Zhuang W."/>
            <person name="Wang G."/>
        </authorList>
    </citation>
    <scope>NUCLEOTIDE SEQUENCE [LARGE SCALE GENOMIC DNA]</scope>
    <source>
        <strain evidence="3">17621</strain>
    </source>
</reference>
<dbReference type="Pfam" id="PF00149">
    <property type="entry name" value="Metallophos"/>
    <property type="match status" value="1"/>
</dbReference>
<comment type="caution">
    <text evidence="2">The sequence shown here is derived from an EMBL/GenBank/DDBJ whole genome shotgun (WGS) entry which is preliminary data.</text>
</comment>
<evidence type="ECO:0000313" key="3">
    <source>
        <dbReference type="Proteomes" id="UP000192610"/>
    </source>
</evidence>
<evidence type="ECO:0000313" key="2">
    <source>
        <dbReference type="EMBL" id="OQP44585.1"/>
    </source>
</evidence>
<dbReference type="InterPro" id="IPR013766">
    <property type="entry name" value="Thioredoxin_domain"/>
</dbReference>
<dbReference type="AlphaFoldDB" id="A0A1V9EF86"/>
<dbReference type="GO" id="GO:0016787">
    <property type="term" value="F:hydrolase activity"/>
    <property type="evidence" value="ECO:0007669"/>
    <property type="project" value="InterPro"/>
</dbReference>
<dbReference type="SUPFAM" id="SSF52833">
    <property type="entry name" value="Thioredoxin-like"/>
    <property type="match status" value="1"/>
</dbReference>
<dbReference type="InterPro" id="IPR036249">
    <property type="entry name" value="Thioredoxin-like_sf"/>
</dbReference>
<dbReference type="OrthoDB" id="983020at2"/>
<dbReference type="SUPFAM" id="SSF56300">
    <property type="entry name" value="Metallo-dependent phosphatases"/>
    <property type="match status" value="1"/>
</dbReference>
<organism evidence="2 3">
    <name type="scientific">Niastella yeongjuensis</name>
    <dbReference type="NCBI Taxonomy" id="354355"/>
    <lineage>
        <taxon>Bacteria</taxon>
        <taxon>Pseudomonadati</taxon>
        <taxon>Bacteroidota</taxon>
        <taxon>Chitinophagia</taxon>
        <taxon>Chitinophagales</taxon>
        <taxon>Chitinophagaceae</taxon>
        <taxon>Niastella</taxon>
    </lineage>
</organism>
<dbReference type="PROSITE" id="PS51352">
    <property type="entry name" value="THIOREDOXIN_2"/>
    <property type="match status" value="1"/>
</dbReference>
<keyword evidence="3" id="KW-1185">Reference proteome</keyword>
<dbReference type="InterPro" id="IPR029052">
    <property type="entry name" value="Metallo-depent_PP-like"/>
</dbReference>
<name>A0A1V9EF86_9BACT</name>
<dbReference type="PANTHER" id="PTHR46546:SF4">
    <property type="entry name" value="SHEWANELLA-LIKE PROTEIN PHOSPHATASE 1"/>
    <property type="match status" value="1"/>
</dbReference>
<dbReference type="Proteomes" id="UP000192610">
    <property type="component" value="Unassembled WGS sequence"/>
</dbReference>
<dbReference type="RefSeq" id="WP_081202644.1">
    <property type="nucleotide sequence ID" value="NZ_FOCZ01000006.1"/>
</dbReference>
<dbReference type="STRING" id="354355.SAMN05660816_03652"/>
<dbReference type="Gene3D" id="3.60.21.10">
    <property type="match status" value="1"/>
</dbReference>
<accession>A0A1V9EF86</accession>
<gene>
    <name evidence="2" type="ORF">A4H97_09460</name>
</gene>
<protein>
    <recommendedName>
        <fullName evidence="1">Thioredoxin domain-containing protein</fullName>
    </recommendedName>
</protein>
<evidence type="ECO:0000259" key="1">
    <source>
        <dbReference type="PROSITE" id="PS51352"/>
    </source>
</evidence>
<sequence>MNTKQLKCLLVLLLNTASIYSQDVSKNKERVIVEIEDTGDMSSSIEMQVRPFMFDRFIYPRVQFKALKQQLNNGIAKWELFYPAPQVIGLNMLSTSRGYYIEPGDSIRIKRVANEVTISGRGAEKFLLLKELESLDRRLEKSEEYQSLSDPKRSPASSLDDYLSWNEFLNKKTVLTLDLIESKKNELSKVIYERIKGSILTEIEKIRLHKFHSIRRSSIVGPKNQYGLSNEDLCRIYDSTMDNTSSKWLRYERSFLFDPDYVWDMLHDEDYREKGKFFNTSEDSAILGKDPADPFISIYNKVKLKYKGIIKEALMAYTFYFAKGILHEAGFTPKVEAALADYYSQPGYAEAKKIVKDYEIAQRVKWNTRYTQEFVLTDIYGNDFSSKQLKGKIAVFDFWFTGCTGCVRMASVLKNVEEFFKGDTNIVFVSVSTDKNRAQWIKSIAQKKYTTGAGVQLNTGEKGQDHDIVKKFYIDAYPSLEVVDHDGLFIKYDKKKIDPRLDNGRKMISFLQMQLAEMKDGPYVFHQNGGIYSYAVYGSRFLRKQLHNDTASVLRVYTDEDKTFNVPLKAALQVEPAEFKRPDKLLVLSDIEGNFDALRKLLMSNKIIDKDYNWVFGEGHLVFGGDMFDRGNQVTECLWLIYSLEQKAKAAGGYVHFILGNHEIMNMQGEYAYVVDKYKTNATLIGMNLKDLYNTQSELGRWLRTKNVIEKIGDLLFVHGGISRKVNQVINNVTEINTLARPYYSEFNLLNANEKVNTIMHYSTSPFWYRTYYENKNEVGFVIDSTLEKFNVKHIITGHTIVADTISVHYNEKVINTDTKHSEGKSEALLVEGMRFYRVNSKGERILLFKDYEKTPDALSTD</sequence>